<dbReference type="SUPFAM" id="SSF49899">
    <property type="entry name" value="Concanavalin A-like lectins/glucanases"/>
    <property type="match status" value="1"/>
</dbReference>
<evidence type="ECO:0000256" key="1">
    <source>
        <dbReference type="SAM" id="Phobius"/>
    </source>
</evidence>
<keyword evidence="1" id="KW-0812">Transmembrane</keyword>
<evidence type="ECO:0000313" key="2">
    <source>
        <dbReference type="EMBL" id="WIM93239.1"/>
    </source>
</evidence>
<dbReference type="RefSeq" id="WP_284914447.1">
    <property type="nucleotide sequence ID" value="NZ_CP126980.1"/>
</dbReference>
<name>A0ABY8WA29_9ACTN</name>
<evidence type="ECO:0000313" key="3">
    <source>
        <dbReference type="Proteomes" id="UP001240150"/>
    </source>
</evidence>
<feature type="transmembrane region" description="Helical" evidence="1">
    <location>
        <begin position="332"/>
        <end position="355"/>
    </location>
</feature>
<feature type="transmembrane region" description="Helical" evidence="1">
    <location>
        <begin position="375"/>
        <end position="396"/>
    </location>
</feature>
<feature type="transmembrane region" description="Helical" evidence="1">
    <location>
        <begin position="287"/>
        <end position="311"/>
    </location>
</feature>
<accession>A0ABY8WA29</accession>
<dbReference type="InterPro" id="IPR013320">
    <property type="entry name" value="ConA-like_dom_sf"/>
</dbReference>
<proteinExistence type="predicted"/>
<reference evidence="2 3" key="1">
    <citation type="submission" date="2023-06" db="EMBL/GenBank/DDBJ databases">
        <authorList>
            <person name="Yushchuk O."/>
            <person name="Binda E."/>
            <person name="Ruckert-Reed C."/>
            <person name="Fedorenko V."/>
            <person name="Kalinowski J."/>
            <person name="Marinelli F."/>
        </authorList>
    </citation>
    <scope>NUCLEOTIDE SEQUENCE [LARGE SCALE GENOMIC DNA]</scope>
    <source>
        <strain evidence="2 3">NRRL 3884</strain>
    </source>
</reference>
<keyword evidence="1" id="KW-1133">Transmembrane helix</keyword>
<keyword evidence="1" id="KW-0472">Membrane</keyword>
<feature type="transmembrane region" description="Helical" evidence="1">
    <location>
        <begin position="403"/>
        <end position="426"/>
    </location>
</feature>
<protein>
    <submittedName>
        <fullName evidence="2">DUF1349 domain-containing protein</fullName>
    </submittedName>
</protein>
<feature type="transmembrane region" description="Helical" evidence="1">
    <location>
        <begin position="12"/>
        <end position="36"/>
    </location>
</feature>
<feature type="transmembrane region" description="Helical" evidence="1">
    <location>
        <begin position="471"/>
        <end position="492"/>
    </location>
</feature>
<dbReference type="Gene3D" id="2.60.120.200">
    <property type="match status" value="1"/>
</dbReference>
<keyword evidence="3" id="KW-1185">Reference proteome</keyword>
<dbReference type="EMBL" id="CP126980">
    <property type="protein sequence ID" value="WIM93239.1"/>
    <property type="molecule type" value="Genomic_DNA"/>
</dbReference>
<gene>
    <name evidence="2" type="ORF">ACTOB_005212</name>
</gene>
<dbReference type="Proteomes" id="UP001240150">
    <property type="component" value="Chromosome"/>
</dbReference>
<sequence length="497" mass="51638">MILRAEWVKFRTVPAWIGGIAAAGLIVVALGCLAAAGTRMSCMDGTREVACPPVPASRDGIAVEDQFTFTHRALTGDGAITAKVGGLDGIITYPPPNHDELVAGVAPWAKAGLLIKNGTRQGADYAAVMLTGEHGVRMQSGFTGDKAAAHQPPTREAWLRLTRHGDEITGYVSADGVTWQKIDTVRLDDLPDTVRIGLFVTSPSGISVDDSARGGHTVAARFTQASAQFSHVDPGGGWTDTLVGYTSYRTTWQLTHPPGHTESGGVLTVTGTGDIAPAKEGGMPISFVLTGVYAGLLPLILVAALCGTAEFRHGMIRTTLAAMPHPIRVSAAKAGVIGAVSLLAGLLAVGVTVAVTSRILHAHAVVSLPVPWLTSLRVTIGTALLLSLAAIFAYALGALVRRAVPVVVAVTALLIAPPILAVTSVLPPGAGAWLLRLTPGAAFAIQQEVPAYPQLSRPQTVFDGYFPLSPWLGLGVLACYAVVALAAATWRLRRAVA</sequence>
<dbReference type="PROSITE" id="PS51257">
    <property type="entry name" value="PROKAR_LIPOPROTEIN"/>
    <property type="match status" value="1"/>
</dbReference>
<organism evidence="2 3">
    <name type="scientific">Actinoplanes oblitus</name>
    <dbReference type="NCBI Taxonomy" id="3040509"/>
    <lineage>
        <taxon>Bacteria</taxon>
        <taxon>Bacillati</taxon>
        <taxon>Actinomycetota</taxon>
        <taxon>Actinomycetes</taxon>
        <taxon>Micromonosporales</taxon>
        <taxon>Micromonosporaceae</taxon>
        <taxon>Actinoplanes</taxon>
    </lineage>
</organism>